<feature type="domain" description="TolB N-terminal" evidence="6">
    <location>
        <begin position="46"/>
        <end position="150"/>
    </location>
</feature>
<dbReference type="SUPFAM" id="SSF52964">
    <property type="entry name" value="TolB, N-terminal domain"/>
    <property type="match status" value="1"/>
</dbReference>
<keyword evidence="3 5" id="KW-0732">Signal</keyword>
<organism evidence="7 8">
    <name type="scientific">Hyphomonas polymorpha PS728</name>
    <dbReference type="NCBI Taxonomy" id="1280954"/>
    <lineage>
        <taxon>Bacteria</taxon>
        <taxon>Pseudomonadati</taxon>
        <taxon>Pseudomonadota</taxon>
        <taxon>Alphaproteobacteria</taxon>
        <taxon>Hyphomonadales</taxon>
        <taxon>Hyphomonadaceae</taxon>
        <taxon>Hyphomonas</taxon>
    </lineage>
</organism>
<comment type="subunit">
    <text evidence="5">The Tol-Pal system is composed of five core proteins: the inner membrane proteins TolA, TolQ and TolR, the periplasmic protein TolB and the outer membrane protein Pal. They form a network linking the inner and outer membranes and the peptidoglycan layer.</text>
</comment>
<dbReference type="PATRIC" id="fig|1280954.3.peg.2014"/>
<dbReference type="eggNOG" id="COG0823">
    <property type="taxonomic scope" value="Bacteria"/>
</dbReference>
<evidence type="ECO:0000259" key="6">
    <source>
        <dbReference type="Pfam" id="PF04052"/>
    </source>
</evidence>
<dbReference type="InterPro" id="IPR011659">
    <property type="entry name" value="WD40"/>
</dbReference>
<name>A0A062V8M1_9PROT</name>
<keyword evidence="5" id="KW-0132">Cell division</keyword>
<comment type="function">
    <text evidence="5">Part of the Tol-Pal system, which plays a role in outer membrane invagination during cell division and is important for maintaining outer membrane integrity.</text>
</comment>
<dbReference type="PANTHER" id="PTHR36842:SF1">
    <property type="entry name" value="PROTEIN TOLB"/>
    <property type="match status" value="1"/>
</dbReference>
<sequence>MARNRVETDASQEFDEESELMLKRLMPLLAVIMLALGLAAPASAQLQVRVDEGNFKPTPIAIPDFQVSGTNTQLARQIADVVRADLASTGLFDMQNPASFIQRDLSINAEPRFADWKIIRTDALVVGAFEELPDGKLAVSFRLWDVYGGELMRINGEPGRRLTTTPENWRRIAHKIADSIYTRLTGEDPYFDTRIVYIAETGPKTERVKRLAIMDSDGANQQYLTSGRSTVLTPRFSPSAQEITYMSYEGGRPRVYLFNIETGRQELLGNFPGMTFAPRFATDGQSVLLSQAQRGNTDIYIMNLRTRESRRLTDHPAIDTSPSMSPDGQSIVFNSDRGGTPQLYIMNTDGSPRACPSGGRDTACRITFGRGRYSTPVWSPRGDLIAFTKQEGGKFYIGVIGIDGKGERLLSESYLDEGPDWSPNGRVIVFFRENRPGAGPQLWSVDLSGRNERRVMTQTDASDPAWSPVLQ</sequence>
<comment type="similarity">
    <text evidence="2 5">Belongs to the TolB family.</text>
</comment>
<dbReference type="AlphaFoldDB" id="A0A062V8M1"/>
<reference evidence="7 8" key="1">
    <citation type="journal article" date="2014" name="Antonie Van Leeuwenhoek">
        <title>Hyphomonas beringensis sp. nov. and Hyphomonas chukchiensis sp. nov., isolated from surface seawater of the Bering Sea and Chukchi Sea.</title>
        <authorList>
            <person name="Li C."/>
            <person name="Lai Q."/>
            <person name="Li G."/>
            <person name="Dong C."/>
            <person name="Wang J."/>
            <person name="Liao Y."/>
            <person name="Shao Z."/>
        </authorList>
    </citation>
    <scope>NUCLEOTIDE SEQUENCE [LARGE SCALE GENOMIC DNA]</scope>
    <source>
        <strain evidence="7 8">PS728</strain>
    </source>
</reference>
<gene>
    <name evidence="5" type="primary">tolB</name>
    <name evidence="7" type="ORF">HPO_09945</name>
</gene>
<evidence type="ECO:0000313" key="8">
    <source>
        <dbReference type="Proteomes" id="UP000027100"/>
    </source>
</evidence>
<dbReference type="InterPro" id="IPR007195">
    <property type="entry name" value="TolB_N"/>
</dbReference>
<evidence type="ECO:0000256" key="4">
    <source>
        <dbReference type="ARBA" id="ARBA00022764"/>
    </source>
</evidence>
<dbReference type="Proteomes" id="UP000027100">
    <property type="component" value="Unassembled WGS sequence"/>
</dbReference>
<protein>
    <recommendedName>
        <fullName evidence="5">Tol-Pal system protein TolB</fullName>
    </recommendedName>
</protein>
<keyword evidence="8" id="KW-1185">Reference proteome</keyword>
<dbReference type="GO" id="GO:0051301">
    <property type="term" value="P:cell division"/>
    <property type="evidence" value="ECO:0007669"/>
    <property type="project" value="UniProtKB-UniRule"/>
</dbReference>
<keyword evidence="4 5" id="KW-0574">Periplasm</keyword>
<dbReference type="STRING" id="1280954.HPO_09945"/>
<dbReference type="Gene3D" id="2.120.10.30">
    <property type="entry name" value="TolB, C-terminal domain"/>
    <property type="match status" value="1"/>
</dbReference>
<proteinExistence type="inferred from homology"/>
<evidence type="ECO:0000256" key="1">
    <source>
        <dbReference type="ARBA" id="ARBA00004418"/>
    </source>
</evidence>
<dbReference type="SUPFAM" id="SSF69304">
    <property type="entry name" value="Tricorn protease N-terminal domain"/>
    <property type="match status" value="1"/>
</dbReference>
<dbReference type="InterPro" id="IPR014167">
    <property type="entry name" value="Tol-Pal_TolB"/>
</dbReference>
<dbReference type="PANTHER" id="PTHR36842">
    <property type="entry name" value="PROTEIN TOLB HOMOLOG"/>
    <property type="match status" value="1"/>
</dbReference>
<dbReference type="Gene3D" id="3.40.50.10070">
    <property type="entry name" value="TolB, N-terminal domain"/>
    <property type="match status" value="1"/>
</dbReference>
<dbReference type="GO" id="GO:0017038">
    <property type="term" value="P:protein import"/>
    <property type="evidence" value="ECO:0007669"/>
    <property type="project" value="InterPro"/>
</dbReference>
<dbReference type="Pfam" id="PF07676">
    <property type="entry name" value="PD40"/>
    <property type="match status" value="2"/>
</dbReference>
<dbReference type="NCBIfam" id="TIGR02800">
    <property type="entry name" value="propeller_TolB"/>
    <property type="match status" value="1"/>
</dbReference>
<evidence type="ECO:0000256" key="5">
    <source>
        <dbReference type="HAMAP-Rule" id="MF_00671"/>
    </source>
</evidence>
<accession>A0A062V8M1</accession>
<dbReference type="Pfam" id="PF04052">
    <property type="entry name" value="TolB_N"/>
    <property type="match status" value="1"/>
</dbReference>
<dbReference type="HAMAP" id="MF_00671">
    <property type="entry name" value="TolB"/>
    <property type="match status" value="1"/>
</dbReference>
<comment type="subcellular location">
    <subcellularLocation>
        <location evidence="1 5">Periplasm</location>
    </subcellularLocation>
</comment>
<evidence type="ECO:0000256" key="2">
    <source>
        <dbReference type="ARBA" id="ARBA00009820"/>
    </source>
</evidence>
<dbReference type="EMBL" id="ARYM01000010">
    <property type="protein sequence ID" value="KCZ98526.1"/>
    <property type="molecule type" value="Genomic_DNA"/>
</dbReference>
<keyword evidence="5" id="KW-0131">Cell cycle</keyword>
<evidence type="ECO:0000313" key="7">
    <source>
        <dbReference type="EMBL" id="KCZ98526.1"/>
    </source>
</evidence>
<dbReference type="GO" id="GO:0042597">
    <property type="term" value="C:periplasmic space"/>
    <property type="evidence" value="ECO:0007669"/>
    <property type="project" value="UniProtKB-SubCell"/>
</dbReference>
<comment type="caution">
    <text evidence="7">The sequence shown here is derived from an EMBL/GenBank/DDBJ whole genome shotgun (WGS) entry which is preliminary data.</text>
</comment>
<evidence type="ECO:0000256" key="3">
    <source>
        <dbReference type="ARBA" id="ARBA00022729"/>
    </source>
</evidence>
<dbReference type="InterPro" id="IPR011042">
    <property type="entry name" value="6-blade_b-propeller_TolB-like"/>
</dbReference>